<feature type="domain" description="Carbohydrate kinase FGGY C-terminal" evidence="5">
    <location>
        <begin position="226"/>
        <end position="419"/>
    </location>
</feature>
<reference evidence="6" key="1">
    <citation type="submission" date="2020-07" db="EMBL/GenBank/DDBJ databases">
        <title>Severe corrosion of carbon steel in oil field produced water can be linked to methanogenic archaea containing a special type of NiFe hydrogenase.</title>
        <authorList>
            <person name="Lahme S."/>
            <person name="Mand J."/>
            <person name="Longwell J."/>
            <person name="Smith R."/>
            <person name="Enning D."/>
        </authorList>
    </citation>
    <scope>NUCLEOTIDE SEQUENCE</scope>
    <source>
        <strain evidence="6">MIC098Bin6</strain>
    </source>
</reference>
<gene>
    <name evidence="6" type="ORF">H0S81_04940</name>
</gene>
<dbReference type="SUPFAM" id="SSF53067">
    <property type="entry name" value="Actin-like ATPase domain"/>
    <property type="match status" value="2"/>
</dbReference>
<dbReference type="InterPro" id="IPR018485">
    <property type="entry name" value="FGGY_C"/>
</dbReference>
<proteinExistence type="inferred from homology"/>
<dbReference type="InterPro" id="IPR018484">
    <property type="entry name" value="FGGY_N"/>
</dbReference>
<dbReference type="InterPro" id="IPR000577">
    <property type="entry name" value="Carb_kinase_FGGY"/>
</dbReference>
<sequence length="490" mass="53875">MKKQYIIAIDGGTQSTKVAVFDIRGHEICSESVRLQPIHFYGNSRAEHPDDDLWESLKTACRRLFEKFDGDRHQIMGVGLCSIRCCRALLRADGTLASPVQSWMDLRLAAPYRHEDDVVRYVTTATGYLTHRLTGETRDTRSNYVGPWPIDPDTLDWFEDQAQFDAYTTPREMLFDLKDPSSVLGTITEKASRATGIPAGIPVVSTANDKAVEGLGAGLKDDGTVLVSLGTYITSMMMGTKSGTGAAHYWSNPGAVPGEYMYESSGIRRGMATVTWVKELMGSDVVEVAHRMGLSPEAYLNAAGADIPAGCDGLYTVLNWLPDPSRLHERGMMIGFNSTHQGIHMFRSVLEGIALTMKNNAQAMCDEMGVALTQIIVSGGGSNGELFMQIFADVFGVPAHRNVVNGSASMGAAICTALALKIYENRQEAVDQMVRRRDTFTPIRENVELYRRINEEVYQQIVPETDDLLKRSHGIFHPHPASSPQESVSG</sequence>
<dbReference type="InterPro" id="IPR050406">
    <property type="entry name" value="FGGY_Carb_Kinase"/>
</dbReference>
<organism evidence="6 7">
    <name type="scientific">Desulfotignum balticum</name>
    <dbReference type="NCBI Taxonomy" id="115781"/>
    <lineage>
        <taxon>Bacteria</taxon>
        <taxon>Pseudomonadati</taxon>
        <taxon>Thermodesulfobacteriota</taxon>
        <taxon>Desulfobacteria</taxon>
        <taxon>Desulfobacterales</taxon>
        <taxon>Desulfobacteraceae</taxon>
        <taxon>Desulfotignum</taxon>
    </lineage>
</organism>
<accession>A0A931G833</accession>
<evidence type="ECO:0000256" key="3">
    <source>
        <dbReference type="ARBA" id="ARBA00022777"/>
    </source>
</evidence>
<evidence type="ECO:0000259" key="4">
    <source>
        <dbReference type="Pfam" id="PF00370"/>
    </source>
</evidence>
<dbReference type="Gene3D" id="3.30.420.40">
    <property type="match status" value="3"/>
</dbReference>
<evidence type="ECO:0000256" key="1">
    <source>
        <dbReference type="ARBA" id="ARBA00009156"/>
    </source>
</evidence>
<dbReference type="PANTHER" id="PTHR43095">
    <property type="entry name" value="SUGAR KINASE"/>
    <property type="match status" value="1"/>
</dbReference>
<dbReference type="Pfam" id="PF02782">
    <property type="entry name" value="FGGY_C"/>
    <property type="match status" value="1"/>
</dbReference>
<comment type="similarity">
    <text evidence="1">Belongs to the FGGY kinase family.</text>
</comment>
<dbReference type="GO" id="GO:0016301">
    <property type="term" value="F:kinase activity"/>
    <property type="evidence" value="ECO:0007669"/>
    <property type="project" value="UniProtKB-KW"/>
</dbReference>
<dbReference type="PANTHER" id="PTHR43095:SF5">
    <property type="entry name" value="XYLULOSE KINASE"/>
    <property type="match status" value="1"/>
</dbReference>
<keyword evidence="3 6" id="KW-0418">Kinase</keyword>
<name>A0A931G833_9BACT</name>
<dbReference type="CDD" id="cd07779">
    <property type="entry name" value="ASKHA_NBD_FGGY_YgcE-like"/>
    <property type="match status" value="1"/>
</dbReference>
<protein>
    <submittedName>
        <fullName evidence="6">Sugar kinase</fullName>
    </submittedName>
</protein>
<comment type="caution">
    <text evidence="6">The sequence shown here is derived from an EMBL/GenBank/DDBJ whole genome shotgun (WGS) entry which is preliminary data.</text>
</comment>
<dbReference type="EMBL" id="JACCQK010000255">
    <property type="protein sequence ID" value="MBG0779253.1"/>
    <property type="molecule type" value="Genomic_DNA"/>
</dbReference>
<evidence type="ECO:0000256" key="2">
    <source>
        <dbReference type="ARBA" id="ARBA00022679"/>
    </source>
</evidence>
<evidence type="ECO:0000259" key="5">
    <source>
        <dbReference type="Pfam" id="PF02782"/>
    </source>
</evidence>
<evidence type="ECO:0000313" key="6">
    <source>
        <dbReference type="EMBL" id="MBG0779253.1"/>
    </source>
</evidence>
<dbReference type="Proteomes" id="UP000706172">
    <property type="component" value="Unassembled WGS sequence"/>
</dbReference>
<dbReference type="PIRSF" id="PIRSF000538">
    <property type="entry name" value="GlpK"/>
    <property type="match status" value="1"/>
</dbReference>
<feature type="domain" description="Carbohydrate kinase FGGY N-terminal" evidence="4">
    <location>
        <begin position="5"/>
        <end position="109"/>
    </location>
</feature>
<dbReference type="InterPro" id="IPR043129">
    <property type="entry name" value="ATPase_NBD"/>
</dbReference>
<dbReference type="GO" id="GO:0005975">
    <property type="term" value="P:carbohydrate metabolic process"/>
    <property type="evidence" value="ECO:0007669"/>
    <property type="project" value="InterPro"/>
</dbReference>
<dbReference type="Pfam" id="PF00370">
    <property type="entry name" value="FGGY_N"/>
    <property type="match status" value="1"/>
</dbReference>
<dbReference type="AlphaFoldDB" id="A0A931G833"/>
<evidence type="ECO:0000313" key="7">
    <source>
        <dbReference type="Proteomes" id="UP000706172"/>
    </source>
</evidence>
<keyword evidence="2" id="KW-0808">Transferase</keyword>